<evidence type="ECO:0000256" key="14">
    <source>
        <dbReference type="HAMAP-Rule" id="MF_01588"/>
    </source>
</evidence>
<dbReference type="SUPFAM" id="SSF56091">
    <property type="entry name" value="DNA ligase/mRNA capping enzyme, catalytic domain"/>
    <property type="match status" value="1"/>
</dbReference>
<keyword evidence="7 14" id="KW-0227">DNA damage</keyword>
<dbReference type="PANTHER" id="PTHR23389:SF9">
    <property type="entry name" value="DNA LIGASE"/>
    <property type="match status" value="1"/>
</dbReference>
<proteinExistence type="inferred from homology"/>
<feature type="binding site" evidence="14">
    <location>
        <position position="418"/>
    </location>
    <ligand>
        <name>Zn(2+)</name>
        <dbReference type="ChEBI" id="CHEBI:29105"/>
    </ligand>
</feature>
<dbReference type="FunFam" id="2.40.50.140:FF:000012">
    <property type="entry name" value="DNA ligase"/>
    <property type="match status" value="1"/>
</dbReference>
<evidence type="ECO:0000256" key="5">
    <source>
        <dbReference type="ARBA" id="ARBA00022705"/>
    </source>
</evidence>
<dbReference type="CDD" id="cd17748">
    <property type="entry name" value="BRCT_DNA_ligase_like"/>
    <property type="match status" value="1"/>
</dbReference>
<dbReference type="Gene3D" id="1.10.287.610">
    <property type="entry name" value="Helix hairpin bin"/>
    <property type="match status" value="1"/>
</dbReference>
<keyword evidence="6 14" id="KW-0479">Metal-binding</keyword>
<accession>A0A1G2D0F6</accession>
<comment type="caution">
    <text evidence="16">The sequence shown here is derived from an EMBL/GenBank/DDBJ whole genome shotgun (WGS) entry which is preliminary data.</text>
</comment>
<keyword evidence="10 14" id="KW-0520">NAD</keyword>
<dbReference type="GO" id="GO:0006260">
    <property type="term" value="P:DNA replication"/>
    <property type="evidence" value="ECO:0007669"/>
    <property type="project" value="UniProtKB-KW"/>
</dbReference>
<dbReference type="PROSITE" id="PS01056">
    <property type="entry name" value="DNA_LIGASE_N2"/>
    <property type="match status" value="1"/>
</dbReference>
<comment type="function">
    <text evidence="1 14">DNA ligase that catalyzes the formation of phosphodiester linkages between 5'-phosphoryl and 3'-hydroxyl groups in double-stranded DNA using NAD as a coenzyme and as the energy source for the reaction. It is essential for DNA replication and repair of damaged DNA.</text>
</comment>
<evidence type="ECO:0000256" key="3">
    <source>
        <dbReference type="ARBA" id="ARBA00013308"/>
    </source>
</evidence>
<keyword evidence="9 14" id="KW-0460">Magnesium</keyword>
<dbReference type="InterPro" id="IPR010994">
    <property type="entry name" value="RuvA_2-like"/>
</dbReference>
<dbReference type="Pfam" id="PF14520">
    <property type="entry name" value="HHH_5"/>
    <property type="match status" value="1"/>
</dbReference>
<dbReference type="Pfam" id="PF03120">
    <property type="entry name" value="OB_DNA_ligase"/>
    <property type="match status" value="1"/>
</dbReference>
<evidence type="ECO:0000256" key="10">
    <source>
        <dbReference type="ARBA" id="ARBA00023027"/>
    </source>
</evidence>
<dbReference type="GO" id="GO:0046872">
    <property type="term" value="F:metal ion binding"/>
    <property type="evidence" value="ECO:0007669"/>
    <property type="project" value="UniProtKB-KW"/>
</dbReference>
<dbReference type="STRING" id="1798661.A3D65_00650"/>
<feature type="domain" description="BRCT" evidence="15">
    <location>
        <begin position="598"/>
        <end position="668"/>
    </location>
</feature>
<dbReference type="Pfam" id="PF00533">
    <property type="entry name" value="BRCT"/>
    <property type="match status" value="1"/>
</dbReference>
<dbReference type="Gene3D" id="3.30.470.30">
    <property type="entry name" value="DNA ligase/mRNA capping enzyme"/>
    <property type="match status" value="1"/>
</dbReference>
<dbReference type="Gene3D" id="2.40.50.140">
    <property type="entry name" value="Nucleic acid-binding proteins"/>
    <property type="match status" value="1"/>
</dbReference>
<evidence type="ECO:0000256" key="2">
    <source>
        <dbReference type="ARBA" id="ARBA00012722"/>
    </source>
</evidence>
<dbReference type="SUPFAM" id="SSF52113">
    <property type="entry name" value="BRCT domain"/>
    <property type="match status" value="1"/>
</dbReference>
<dbReference type="EMBL" id="MHLL01000069">
    <property type="protein sequence ID" value="OGZ07109.1"/>
    <property type="molecule type" value="Genomic_DNA"/>
</dbReference>
<feature type="binding site" evidence="14">
    <location>
        <position position="182"/>
    </location>
    <ligand>
        <name>NAD(+)</name>
        <dbReference type="ChEBI" id="CHEBI:57540"/>
    </ligand>
</feature>
<keyword evidence="14" id="KW-0464">Manganese</keyword>
<organism evidence="16 17">
    <name type="scientific">Candidatus Lloydbacteria bacterium RIFCSPHIGHO2_02_FULL_50_13</name>
    <dbReference type="NCBI Taxonomy" id="1798661"/>
    <lineage>
        <taxon>Bacteria</taxon>
        <taxon>Candidatus Lloydiibacteriota</taxon>
    </lineage>
</organism>
<evidence type="ECO:0000256" key="13">
    <source>
        <dbReference type="ARBA" id="ARBA00060881"/>
    </source>
</evidence>
<dbReference type="PANTHER" id="PTHR23389">
    <property type="entry name" value="CHROMOSOME TRANSMISSION FIDELITY FACTOR 18"/>
    <property type="match status" value="1"/>
</dbReference>
<dbReference type="NCBIfam" id="TIGR00575">
    <property type="entry name" value="dnlj"/>
    <property type="match status" value="1"/>
</dbReference>
<dbReference type="PIRSF" id="PIRSF001604">
    <property type="entry name" value="LigA"/>
    <property type="match status" value="1"/>
</dbReference>
<name>A0A1G2D0F6_9BACT</name>
<evidence type="ECO:0000259" key="15">
    <source>
        <dbReference type="PROSITE" id="PS50172"/>
    </source>
</evidence>
<evidence type="ECO:0000313" key="16">
    <source>
        <dbReference type="EMBL" id="OGZ07109.1"/>
    </source>
</evidence>
<dbReference type="AlphaFoldDB" id="A0A1G2D0F6"/>
<keyword evidence="8 14" id="KW-0862">Zinc</keyword>
<keyword evidence="5 14" id="KW-0235">DNA replication</keyword>
<dbReference type="SUPFAM" id="SSF50249">
    <property type="entry name" value="Nucleic acid-binding proteins"/>
    <property type="match status" value="1"/>
</dbReference>
<evidence type="ECO:0000256" key="7">
    <source>
        <dbReference type="ARBA" id="ARBA00022763"/>
    </source>
</evidence>
<dbReference type="InterPro" id="IPR012340">
    <property type="entry name" value="NA-bd_OB-fold"/>
</dbReference>
<keyword evidence="4 14" id="KW-0436">Ligase</keyword>
<dbReference type="HAMAP" id="MF_01588">
    <property type="entry name" value="DNA_ligase_A"/>
    <property type="match status" value="1"/>
</dbReference>
<dbReference type="SMART" id="SM00532">
    <property type="entry name" value="LIGANc"/>
    <property type="match status" value="1"/>
</dbReference>
<dbReference type="Pfam" id="PF12826">
    <property type="entry name" value="HHH_2"/>
    <property type="match status" value="1"/>
</dbReference>
<dbReference type="Proteomes" id="UP000177996">
    <property type="component" value="Unassembled WGS sequence"/>
</dbReference>
<feature type="binding site" evidence="14">
    <location>
        <begin position="90"/>
        <end position="91"/>
    </location>
    <ligand>
        <name>NAD(+)</name>
        <dbReference type="ChEBI" id="CHEBI:57540"/>
    </ligand>
</feature>
<dbReference type="InterPro" id="IPR041663">
    <property type="entry name" value="DisA/LigA_HHH"/>
</dbReference>
<sequence length="681" mass="76015">MSQKKAPSVPKEARDRAENLRKTIERHRYLYHVRDKEEITGAALDSLKDELVKLEAQYPSLVVPDSPTQRVAGEPLPEFVKVKHRVPQWSFNDAFSPEDLFAFDERVKRFLEKAGITETPTYVCELKIDGLKVVYEYRKGKLFRGATRGDGVVGEDVTHNIRTILSVPLQLTMPIDCIVEGEVYMKKSVLATLNKERKKAGEEPFANPRNVAAGSIRQLNPKVAASRRLDTFIYDIAKIAEFPETQDEELRLLCKLGFAVNKHFRRVRSIADAVLYWKEWQKNAPKEDYQVDGIVIKVNERHLQDALGYTGKAPRFGIAFKFPAEQVTTVVEDIVLQVGRTGVLTPVAHLRPVTVYGSVVSSATLHNEDEINRLDVRIGDTVILQKAGDVIPDIVRVLTEMRTGKERKFVWPKKVVDCGGDGSIERIPGQAAWRCVEKNSFAQNKRKFYHFVSKHAFDIDGMGPKIVDVLLEQGLVSSFADIFTLKRGDLLLLPRFAEQSVDNLLSAIEKAKKVSLARFIIGLSIPQVGEETAHDLANHFGGIEKIAKADAEELLRVNEVGPVIAHSLVRWFHAAENKQLISKLLHVVTIENQLSSRKQTGFFAGKTVVLTGTLSSMSRDEAKAKIRREGGDVSGSVSKETDYVVAGENPGSKFTDAKKLGVKILNEEEFLLAKGSTKGSL</sequence>
<dbReference type="FunFam" id="1.10.150.20:FF:000007">
    <property type="entry name" value="DNA ligase"/>
    <property type="match status" value="1"/>
</dbReference>
<dbReference type="InterPro" id="IPR033136">
    <property type="entry name" value="DNA_ligase_CS"/>
</dbReference>
<dbReference type="GO" id="GO:0006281">
    <property type="term" value="P:DNA repair"/>
    <property type="evidence" value="ECO:0007669"/>
    <property type="project" value="UniProtKB-KW"/>
</dbReference>
<evidence type="ECO:0000256" key="4">
    <source>
        <dbReference type="ARBA" id="ARBA00022598"/>
    </source>
</evidence>
<comment type="cofactor">
    <cofactor evidence="14">
        <name>Mg(2+)</name>
        <dbReference type="ChEBI" id="CHEBI:18420"/>
    </cofactor>
    <cofactor evidence="14">
        <name>Mn(2+)</name>
        <dbReference type="ChEBI" id="CHEBI:29035"/>
    </cofactor>
</comment>
<evidence type="ECO:0000313" key="17">
    <source>
        <dbReference type="Proteomes" id="UP000177996"/>
    </source>
</evidence>
<dbReference type="PROSITE" id="PS50172">
    <property type="entry name" value="BRCT"/>
    <property type="match status" value="1"/>
</dbReference>
<dbReference type="InterPro" id="IPR013839">
    <property type="entry name" value="DNAligase_adenylation"/>
</dbReference>
<evidence type="ECO:0000256" key="6">
    <source>
        <dbReference type="ARBA" id="ARBA00022723"/>
    </source>
</evidence>
<feature type="binding site" evidence="14">
    <location>
        <position position="321"/>
    </location>
    <ligand>
        <name>NAD(+)</name>
        <dbReference type="ChEBI" id="CHEBI:57540"/>
    </ligand>
</feature>
<gene>
    <name evidence="14" type="primary">ligA</name>
    <name evidence="16" type="ORF">A3D65_00650</name>
</gene>
<evidence type="ECO:0000256" key="1">
    <source>
        <dbReference type="ARBA" id="ARBA00004067"/>
    </source>
</evidence>
<dbReference type="EC" id="6.5.1.2" evidence="2 14"/>
<dbReference type="SMART" id="SM00292">
    <property type="entry name" value="BRCT"/>
    <property type="match status" value="1"/>
</dbReference>
<dbReference type="InterPro" id="IPR036420">
    <property type="entry name" value="BRCT_dom_sf"/>
</dbReference>
<dbReference type="SUPFAM" id="SSF47781">
    <property type="entry name" value="RuvA domain 2-like"/>
    <property type="match status" value="1"/>
</dbReference>
<comment type="catalytic activity">
    <reaction evidence="12 14">
        <text>NAD(+) + (deoxyribonucleotide)n-3'-hydroxyl + 5'-phospho-(deoxyribonucleotide)m = (deoxyribonucleotide)n+m + AMP + beta-nicotinamide D-nucleotide.</text>
        <dbReference type="EC" id="6.5.1.2"/>
    </reaction>
</comment>
<feature type="binding site" evidence="14">
    <location>
        <position position="297"/>
    </location>
    <ligand>
        <name>NAD(+)</name>
        <dbReference type="ChEBI" id="CHEBI:57540"/>
    </ligand>
</feature>
<dbReference type="InterPro" id="IPR013840">
    <property type="entry name" value="DNAligase_N"/>
</dbReference>
<keyword evidence="11 14" id="KW-0234">DNA repair</keyword>
<dbReference type="InterPro" id="IPR004150">
    <property type="entry name" value="NAD_DNA_ligase_OB"/>
</dbReference>
<comment type="similarity">
    <text evidence="13 14">Belongs to the NAD-dependent DNA ligase family. LigA subfamily.</text>
</comment>
<dbReference type="CDD" id="cd00114">
    <property type="entry name" value="LIGANc"/>
    <property type="match status" value="1"/>
</dbReference>
<dbReference type="InterPro" id="IPR001679">
    <property type="entry name" value="DNA_ligase"/>
</dbReference>
<dbReference type="GO" id="GO:0003911">
    <property type="term" value="F:DNA ligase (NAD+) activity"/>
    <property type="evidence" value="ECO:0007669"/>
    <property type="project" value="UniProtKB-UniRule"/>
</dbReference>
<feature type="active site" description="N6-AMP-lysine intermediate" evidence="14">
    <location>
        <position position="127"/>
    </location>
</feature>
<evidence type="ECO:0000256" key="8">
    <source>
        <dbReference type="ARBA" id="ARBA00022833"/>
    </source>
</evidence>
<evidence type="ECO:0000256" key="12">
    <source>
        <dbReference type="ARBA" id="ARBA00034005"/>
    </source>
</evidence>
<dbReference type="NCBIfam" id="NF005932">
    <property type="entry name" value="PRK07956.1"/>
    <property type="match status" value="1"/>
</dbReference>
<dbReference type="InterPro" id="IPR001357">
    <property type="entry name" value="BRCT_dom"/>
</dbReference>
<protein>
    <recommendedName>
        <fullName evidence="3 14">DNA ligase</fullName>
        <ecNumber evidence="2 14">6.5.1.2</ecNumber>
    </recommendedName>
    <alternativeName>
        <fullName evidence="14">Polydeoxyribonucleotide synthase [NAD(+)]</fullName>
    </alternativeName>
</protein>
<comment type="caution">
    <text evidence="14">Lacks conserved residue(s) required for the propagation of feature annotation.</text>
</comment>
<dbReference type="Gene3D" id="1.10.150.20">
    <property type="entry name" value="5' to 3' exonuclease, C-terminal subdomain"/>
    <property type="match status" value="2"/>
</dbReference>
<evidence type="ECO:0000256" key="11">
    <source>
        <dbReference type="ARBA" id="ARBA00023204"/>
    </source>
</evidence>
<feature type="binding site" evidence="14">
    <location>
        <position position="148"/>
    </location>
    <ligand>
        <name>NAD(+)</name>
        <dbReference type="ChEBI" id="CHEBI:57540"/>
    </ligand>
</feature>
<evidence type="ECO:0000256" key="9">
    <source>
        <dbReference type="ARBA" id="ARBA00022842"/>
    </source>
</evidence>
<feature type="binding site" evidence="14">
    <location>
        <position position="125"/>
    </location>
    <ligand>
        <name>NAD(+)</name>
        <dbReference type="ChEBI" id="CHEBI:57540"/>
    </ligand>
</feature>
<reference evidence="16 17" key="1">
    <citation type="journal article" date="2016" name="Nat. Commun.">
        <title>Thousands of microbial genomes shed light on interconnected biogeochemical processes in an aquifer system.</title>
        <authorList>
            <person name="Anantharaman K."/>
            <person name="Brown C.T."/>
            <person name="Hug L.A."/>
            <person name="Sharon I."/>
            <person name="Castelle C.J."/>
            <person name="Probst A.J."/>
            <person name="Thomas B.C."/>
            <person name="Singh A."/>
            <person name="Wilkins M.J."/>
            <person name="Karaoz U."/>
            <person name="Brodie E.L."/>
            <person name="Williams K.H."/>
            <person name="Hubbard S.S."/>
            <person name="Banfield J.F."/>
        </authorList>
    </citation>
    <scope>NUCLEOTIDE SEQUENCE [LARGE SCALE GENOMIC DNA]</scope>
</reference>
<dbReference type="FunFam" id="1.10.150.20:FF:000006">
    <property type="entry name" value="DNA ligase"/>
    <property type="match status" value="1"/>
</dbReference>
<dbReference type="Gene3D" id="3.40.50.10190">
    <property type="entry name" value="BRCT domain"/>
    <property type="match status" value="1"/>
</dbReference>
<dbReference type="Pfam" id="PF01653">
    <property type="entry name" value="DNA_ligase_aden"/>
    <property type="match status" value="1"/>
</dbReference>